<feature type="region of interest" description="Disordered" evidence="1">
    <location>
        <begin position="1"/>
        <end position="76"/>
    </location>
</feature>
<reference evidence="2 3" key="1">
    <citation type="journal article" date="2021" name="Elife">
        <title>Chloroplast acquisition without the gene transfer in kleptoplastic sea slugs, Plakobranchus ocellatus.</title>
        <authorList>
            <person name="Maeda T."/>
            <person name="Takahashi S."/>
            <person name="Yoshida T."/>
            <person name="Shimamura S."/>
            <person name="Takaki Y."/>
            <person name="Nagai Y."/>
            <person name="Toyoda A."/>
            <person name="Suzuki Y."/>
            <person name="Arimoto A."/>
            <person name="Ishii H."/>
            <person name="Satoh N."/>
            <person name="Nishiyama T."/>
            <person name="Hasebe M."/>
            <person name="Maruyama T."/>
            <person name="Minagawa J."/>
            <person name="Obokata J."/>
            <person name="Shigenobu S."/>
        </authorList>
    </citation>
    <scope>NUCLEOTIDE SEQUENCE [LARGE SCALE GENOMIC DNA]</scope>
</reference>
<feature type="compositionally biased region" description="Low complexity" evidence="1">
    <location>
        <begin position="1"/>
        <end position="12"/>
    </location>
</feature>
<proteinExistence type="predicted"/>
<name>A0AAV4ETQ4_9GAST</name>
<evidence type="ECO:0000256" key="1">
    <source>
        <dbReference type="SAM" id="MobiDB-lite"/>
    </source>
</evidence>
<accession>A0AAV4ETQ4</accession>
<dbReference type="AlphaFoldDB" id="A0AAV4ETQ4"/>
<dbReference type="Proteomes" id="UP000762676">
    <property type="component" value="Unassembled WGS sequence"/>
</dbReference>
<gene>
    <name evidence="2" type="ORF">ElyMa_005491200</name>
</gene>
<dbReference type="EMBL" id="BMAT01010946">
    <property type="protein sequence ID" value="GFR63770.1"/>
    <property type="molecule type" value="Genomic_DNA"/>
</dbReference>
<comment type="caution">
    <text evidence="2">The sequence shown here is derived from an EMBL/GenBank/DDBJ whole genome shotgun (WGS) entry which is preliminary data.</text>
</comment>
<sequence length="99" mass="10109">MGSTNPLDSVTPESPPPPSLSTPVHFSMPTAVKEGPEAPDQRSISGGGEAEEVLAQSTVSGGDAGGDLQAEEEEGLAATASEMVRRLEIAVGNISKTYQ</sequence>
<evidence type="ECO:0000313" key="3">
    <source>
        <dbReference type="Proteomes" id="UP000762676"/>
    </source>
</evidence>
<evidence type="ECO:0000313" key="2">
    <source>
        <dbReference type="EMBL" id="GFR63770.1"/>
    </source>
</evidence>
<keyword evidence="3" id="KW-1185">Reference proteome</keyword>
<protein>
    <submittedName>
        <fullName evidence="2">Uncharacterized protein</fullName>
    </submittedName>
</protein>
<organism evidence="2 3">
    <name type="scientific">Elysia marginata</name>
    <dbReference type="NCBI Taxonomy" id="1093978"/>
    <lineage>
        <taxon>Eukaryota</taxon>
        <taxon>Metazoa</taxon>
        <taxon>Spiralia</taxon>
        <taxon>Lophotrochozoa</taxon>
        <taxon>Mollusca</taxon>
        <taxon>Gastropoda</taxon>
        <taxon>Heterobranchia</taxon>
        <taxon>Euthyneura</taxon>
        <taxon>Panpulmonata</taxon>
        <taxon>Sacoglossa</taxon>
        <taxon>Placobranchoidea</taxon>
        <taxon>Plakobranchidae</taxon>
        <taxon>Elysia</taxon>
    </lineage>
</organism>